<sequence length="185" mass="19262">MTSSRICSHHRSRLLAAVGFIAALIFLPAPATGVAQRPVVPQSIQAAHAQWRWPVAVAVSISVPYQQPEHDYGSGHRGIDLWVGDGAVAGAPAGGTIAWVGTVADRPLVTIDHGNGFVTTLEPVVASAEVGSTVEAGEIVGYVSTGGHAATGTLHWGVRQNGSYINPASLFSRIARPILLPCCEE</sequence>
<comment type="caution">
    <text evidence="2">The sequence shown here is derived from an EMBL/GenBank/DDBJ whole genome shotgun (WGS) entry which is preliminary data.</text>
</comment>
<dbReference type="AlphaFoldDB" id="A0A5C8HRH7"/>
<dbReference type="Proteomes" id="UP000321196">
    <property type="component" value="Unassembled WGS sequence"/>
</dbReference>
<dbReference type="Pfam" id="PF01551">
    <property type="entry name" value="Peptidase_M23"/>
    <property type="match status" value="1"/>
</dbReference>
<evidence type="ECO:0000313" key="3">
    <source>
        <dbReference type="Proteomes" id="UP000321196"/>
    </source>
</evidence>
<dbReference type="PANTHER" id="PTHR21666">
    <property type="entry name" value="PEPTIDASE-RELATED"/>
    <property type="match status" value="1"/>
</dbReference>
<dbReference type="Gene3D" id="2.70.70.10">
    <property type="entry name" value="Glucose Permease (Domain IIA)"/>
    <property type="match status" value="1"/>
</dbReference>
<gene>
    <name evidence="2" type="ORF">FVP60_01865</name>
</gene>
<feature type="domain" description="M23ase beta-sheet core" evidence="1">
    <location>
        <begin position="75"/>
        <end position="167"/>
    </location>
</feature>
<dbReference type="InterPro" id="IPR050570">
    <property type="entry name" value="Cell_wall_metabolism_enzyme"/>
</dbReference>
<accession>A0A5C8HRH7</accession>
<dbReference type="EMBL" id="VRSW01000001">
    <property type="protein sequence ID" value="TXK05758.1"/>
    <property type="molecule type" value="Genomic_DNA"/>
</dbReference>
<name>A0A5C8HRH7_9MICO</name>
<dbReference type="PANTHER" id="PTHR21666:SF270">
    <property type="entry name" value="MUREIN HYDROLASE ACTIVATOR ENVC"/>
    <property type="match status" value="1"/>
</dbReference>
<dbReference type="InterPro" id="IPR011055">
    <property type="entry name" value="Dup_hybrid_motif"/>
</dbReference>
<dbReference type="SUPFAM" id="SSF51261">
    <property type="entry name" value="Duplicated hybrid motif"/>
    <property type="match status" value="1"/>
</dbReference>
<evidence type="ECO:0000313" key="2">
    <source>
        <dbReference type="EMBL" id="TXK05758.1"/>
    </source>
</evidence>
<evidence type="ECO:0000259" key="1">
    <source>
        <dbReference type="Pfam" id="PF01551"/>
    </source>
</evidence>
<dbReference type="GO" id="GO:0004222">
    <property type="term" value="F:metalloendopeptidase activity"/>
    <property type="evidence" value="ECO:0007669"/>
    <property type="project" value="TreeGrafter"/>
</dbReference>
<dbReference type="OrthoDB" id="5245088at2"/>
<proteinExistence type="predicted"/>
<organism evidence="2 3">
    <name type="scientific">Microbacterium mitrae</name>
    <dbReference type="NCBI Taxonomy" id="664640"/>
    <lineage>
        <taxon>Bacteria</taxon>
        <taxon>Bacillati</taxon>
        <taxon>Actinomycetota</taxon>
        <taxon>Actinomycetes</taxon>
        <taxon>Micrococcales</taxon>
        <taxon>Microbacteriaceae</taxon>
        <taxon>Microbacterium</taxon>
    </lineage>
</organism>
<protein>
    <submittedName>
        <fullName evidence="2">M23 family metallopeptidase</fullName>
    </submittedName>
</protein>
<reference evidence="2 3" key="1">
    <citation type="submission" date="2019-08" db="EMBL/GenBank/DDBJ databases">
        <authorList>
            <person name="Dong K."/>
        </authorList>
    </citation>
    <scope>NUCLEOTIDE SEQUENCE [LARGE SCALE GENOMIC DNA]</scope>
    <source>
        <strain evidence="2 3">M4-8</strain>
    </source>
</reference>
<dbReference type="RefSeq" id="WP_147824569.1">
    <property type="nucleotide sequence ID" value="NZ_BAAARG010000001.1"/>
</dbReference>
<dbReference type="InterPro" id="IPR016047">
    <property type="entry name" value="M23ase_b-sheet_dom"/>
</dbReference>
<keyword evidence="3" id="KW-1185">Reference proteome</keyword>